<dbReference type="GeneID" id="70177756"/>
<name>A0A9P8Y5E8_9PEZI</name>
<dbReference type="RefSeq" id="XP_046011643.1">
    <property type="nucleotide sequence ID" value="XM_046148210.1"/>
</dbReference>
<evidence type="ECO:0000313" key="1">
    <source>
        <dbReference type="EMBL" id="KAH7029355.1"/>
    </source>
</evidence>
<comment type="caution">
    <text evidence="1">The sequence shown here is derived from an EMBL/GenBank/DDBJ whole genome shotgun (WGS) entry which is preliminary data.</text>
</comment>
<dbReference type="AlphaFoldDB" id="A0A9P8Y5E8"/>
<organism evidence="1 2">
    <name type="scientific">Microdochium trichocladiopsis</name>
    <dbReference type="NCBI Taxonomy" id="1682393"/>
    <lineage>
        <taxon>Eukaryota</taxon>
        <taxon>Fungi</taxon>
        <taxon>Dikarya</taxon>
        <taxon>Ascomycota</taxon>
        <taxon>Pezizomycotina</taxon>
        <taxon>Sordariomycetes</taxon>
        <taxon>Xylariomycetidae</taxon>
        <taxon>Xylariales</taxon>
        <taxon>Microdochiaceae</taxon>
        <taxon>Microdochium</taxon>
    </lineage>
</organism>
<accession>A0A9P8Y5E8</accession>
<evidence type="ECO:0000313" key="2">
    <source>
        <dbReference type="Proteomes" id="UP000756346"/>
    </source>
</evidence>
<protein>
    <submittedName>
        <fullName evidence="1">Uncharacterized protein</fullName>
    </submittedName>
</protein>
<sequence length="154" mass="16162">MPTWLTAEQTLGISGYAQAALCSAQAICLCGTALGATSTSPTREPSLVSAACPSGHTSTQPVALHYPVGLRHPPSFATRPVQLVVCSLTSIPASTARRASLRPRALALLARQPLLATPINLVVVTLPLLCAPTRHWFKLRAQPLSNTPSQTPAH</sequence>
<reference evidence="1" key="1">
    <citation type="journal article" date="2021" name="Nat. Commun.">
        <title>Genetic determinants of endophytism in the Arabidopsis root mycobiome.</title>
        <authorList>
            <person name="Mesny F."/>
            <person name="Miyauchi S."/>
            <person name="Thiergart T."/>
            <person name="Pickel B."/>
            <person name="Atanasova L."/>
            <person name="Karlsson M."/>
            <person name="Huettel B."/>
            <person name="Barry K.W."/>
            <person name="Haridas S."/>
            <person name="Chen C."/>
            <person name="Bauer D."/>
            <person name="Andreopoulos W."/>
            <person name="Pangilinan J."/>
            <person name="LaButti K."/>
            <person name="Riley R."/>
            <person name="Lipzen A."/>
            <person name="Clum A."/>
            <person name="Drula E."/>
            <person name="Henrissat B."/>
            <person name="Kohler A."/>
            <person name="Grigoriev I.V."/>
            <person name="Martin F.M."/>
            <person name="Hacquard S."/>
        </authorList>
    </citation>
    <scope>NUCLEOTIDE SEQUENCE</scope>
    <source>
        <strain evidence="1">MPI-CAGE-CH-0230</strain>
    </source>
</reference>
<keyword evidence="2" id="KW-1185">Reference proteome</keyword>
<dbReference type="EMBL" id="JAGTJQ010000006">
    <property type="protein sequence ID" value="KAH7029355.1"/>
    <property type="molecule type" value="Genomic_DNA"/>
</dbReference>
<dbReference type="Proteomes" id="UP000756346">
    <property type="component" value="Unassembled WGS sequence"/>
</dbReference>
<gene>
    <name evidence="1" type="ORF">B0I36DRAFT_131638</name>
</gene>
<proteinExistence type="predicted"/>